<feature type="transmembrane region" description="Helical" evidence="1">
    <location>
        <begin position="24"/>
        <end position="44"/>
    </location>
</feature>
<evidence type="ECO:0000313" key="3">
    <source>
        <dbReference type="Proteomes" id="UP000008908"/>
    </source>
</evidence>
<keyword evidence="1" id="KW-0812">Transmembrane</keyword>
<dbReference type="AlphaFoldDB" id="G2PKR5"/>
<accession>G2PKR5</accession>
<evidence type="ECO:0000313" key="2">
    <source>
        <dbReference type="EMBL" id="AEM72111.1"/>
    </source>
</evidence>
<protein>
    <submittedName>
        <fullName evidence="2">Uncharacterized protein</fullName>
    </submittedName>
</protein>
<reference evidence="3" key="1">
    <citation type="submission" date="2011-08" db="EMBL/GenBank/DDBJ databases">
        <title>The complete genome of Muricauda ruestringensis DSM 13258.</title>
        <authorList>
            <person name="Lucas S."/>
            <person name="Han J."/>
            <person name="Lapidus A."/>
            <person name="Bruce D."/>
            <person name="Goodwin L."/>
            <person name="Pitluck S."/>
            <person name="Peters L."/>
            <person name="Kyrpides N."/>
            <person name="Mavromatis K."/>
            <person name="Ivanova N."/>
            <person name="Ovchinnikova G."/>
            <person name="Teshima H."/>
            <person name="Detter J.C."/>
            <person name="Tapia R."/>
            <person name="Han C."/>
            <person name="Land M."/>
            <person name="Hauser L."/>
            <person name="Markowitz V."/>
            <person name="Cheng J.-F."/>
            <person name="Hugenholtz P."/>
            <person name="Woyke T."/>
            <person name="Wu D."/>
            <person name="Spring S."/>
            <person name="Schroeder M."/>
            <person name="Brambilla E."/>
            <person name="Klenk H.-P."/>
            <person name="Eisen J.A."/>
        </authorList>
    </citation>
    <scope>NUCLEOTIDE SEQUENCE [LARGE SCALE GENOMIC DNA]</scope>
    <source>
        <strain evidence="3">DSM 13258 / LMG 19739 / B1</strain>
    </source>
</reference>
<organism evidence="2 3">
    <name type="scientific">Allomuricauda ruestringensis (strain DSM 13258 / CIP 107369 / LMG 19739 / B1)</name>
    <name type="common">Muricauda ruestringensis</name>
    <dbReference type="NCBI Taxonomy" id="886377"/>
    <lineage>
        <taxon>Bacteria</taxon>
        <taxon>Pseudomonadati</taxon>
        <taxon>Bacteroidota</taxon>
        <taxon>Flavobacteriia</taxon>
        <taxon>Flavobacteriales</taxon>
        <taxon>Flavobacteriaceae</taxon>
        <taxon>Flagellimonas</taxon>
    </lineage>
</organism>
<gene>
    <name evidence="2" type="ordered locus">Murru_3090</name>
</gene>
<proteinExistence type="predicted"/>
<keyword evidence="3" id="KW-1185">Reference proteome</keyword>
<dbReference type="STRING" id="886377.Murru_3090"/>
<dbReference type="HOGENOM" id="CLU_3063602_0_0_10"/>
<sequence>MALPLFMEFQRNISGGHNFDVYDIIASLISMVFVYFFVGSNRFIKPIKRMTLD</sequence>
<reference evidence="2 3" key="2">
    <citation type="journal article" date="2012" name="Stand. Genomic Sci.">
        <title>Complete genome sequence of the facultatively anaerobic, appendaged bacterium Muricauda ruestringensis type strain (B1(T)).</title>
        <authorList>
            <person name="Huntemann M."/>
            <person name="Teshima H."/>
            <person name="Lapidus A."/>
            <person name="Nolan M."/>
            <person name="Lucas S."/>
            <person name="Hammon N."/>
            <person name="Deshpande S."/>
            <person name="Cheng J.F."/>
            <person name="Tapia R."/>
            <person name="Goodwin L.A."/>
            <person name="Pitluck S."/>
            <person name="Liolios K."/>
            <person name="Pagani I."/>
            <person name="Ivanova N."/>
            <person name="Mavromatis K."/>
            <person name="Mikhailova N."/>
            <person name="Pati A."/>
            <person name="Chen A."/>
            <person name="Palaniappan K."/>
            <person name="Land M."/>
            <person name="Hauser L."/>
            <person name="Pan C."/>
            <person name="Brambilla E.M."/>
            <person name="Rohde M."/>
            <person name="Spring S."/>
            <person name="Goker M."/>
            <person name="Detter J.C."/>
            <person name="Bristow J."/>
            <person name="Eisen J.A."/>
            <person name="Markowitz V."/>
            <person name="Hugenholtz P."/>
            <person name="Kyrpides N.C."/>
            <person name="Klenk H.P."/>
            <person name="Woyke T."/>
        </authorList>
    </citation>
    <scope>NUCLEOTIDE SEQUENCE [LARGE SCALE GENOMIC DNA]</scope>
    <source>
        <strain evidence="3">DSM 13258 / LMG 19739 / B1</strain>
    </source>
</reference>
<dbReference type="Proteomes" id="UP000008908">
    <property type="component" value="Chromosome"/>
</dbReference>
<evidence type="ECO:0000256" key="1">
    <source>
        <dbReference type="SAM" id="Phobius"/>
    </source>
</evidence>
<dbReference type="EMBL" id="CP002999">
    <property type="protein sequence ID" value="AEM72111.1"/>
    <property type="molecule type" value="Genomic_DNA"/>
</dbReference>
<dbReference type="KEGG" id="mrs:Murru_3090"/>
<name>G2PKR5_ALLRU</name>
<keyword evidence="1" id="KW-0472">Membrane</keyword>
<keyword evidence="1" id="KW-1133">Transmembrane helix</keyword>